<dbReference type="EMBL" id="QVFD01000001">
    <property type="protein sequence ID" value="RGC51196.1"/>
    <property type="molecule type" value="Genomic_DNA"/>
</dbReference>
<evidence type="ECO:0000313" key="3">
    <source>
        <dbReference type="Proteomes" id="UP000261231"/>
    </source>
</evidence>
<feature type="transmembrane region" description="Helical" evidence="1">
    <location>
        <begin position="15"/>
        <end position="35"/>
    </location>
</feature>
<dbReference type="RefSeq" id="WP_117538709.1">
    <property type="nucleotide sequence ID" value="NZ_QVFD01000001.1"/>
</dbReference>
<keyword evidence="3" id="KW-1185">Reference proteome</keyword>
<sequence>MINDKEKKMIQRYCIYPKIAVVALIFSFVQCALIVPLEMIDDLVFQNKGFQPTGMFTALGFVIIYVVIFCFCALAPKFGMNGKKWKSLIGRLNVKQSETDYSKEVSAALASQAVGRFLKESDNDTAKNIGSAMQVAGAVSTVSTSIDMLSEAGSNAENMAHAYRIPIPDIKKQLIAFAVIPILIVVGTYIPQYIKGKQAMDQRIAASAKQVEIVKKALEPVCVRVHADNPNESRSRSSYTVMGYLRDSGATDCYVHVQVNNSGTITNISYVEGVDINKSLEENLMQAEKDFATLQKSFENLNVSVSNPEILSYQAIPQQFKDELLNGTFYKSFRFYDQDAPISLSCSFDTETEDQFDEYTRPKIHFFLGSK</sequence>
<organism evidence="2 3">
    <name type="scientific">Coprococcus catus</name>
    <dbReference type="NCBI Taxonomy" id="116085"/>
    <lineage>
        <taxon>Bacteria</taxon>
        <taxon>Bacillati</taxon>
        <taxon>Bacillota</taxon>
        <taxon>Clostridia</taxon>
        <taxon>Lachnospirales</taxon>
        <taxon>Lachnospiraceae</taxon>
        <taxon>Coprococcus</taxon>
    </lineage>
</organism>
<evidence type="ECO:0000256" key="1">
    <source>
        <dbReference type="SAM" id="Phobius"/>
    </source>
</evidence>
<accession>A0A3E2XQS6</accession>
<reference evidence="2 3" key="1">
    <citation type="submission" date="2018-08" db="EMBL/GenBank/DDBJ databases">
        <title>A genome reference for cultivated species of the human gut microbiota.</title>
        <authorList>
            <person name="Zou Y."/>
            <person name="Xue W."/>
            <person name="Luo G."/>
        </authorList>
    </citation>
    <scope>NUCLEOTIDE SEQUENCE [LARGE SCALE GENOMIC DNA]</scope>
    <source>
        <strain evidence="2 3">AM28-39</strain>
    </source>
</reference>
<name>A0A3E2XQS6_9FIRM</name>
<gene>
    <name evidence="2" type="ORF">DW747_01495</name>
</gene>
<keyword evidence="1" id="KW-1133">Transmembrane helix</keyword>
<dbReference type="AlphaFoldDB" id="A0A3E2XQS6"/>
<feature type="transmembrane region" description="Helical" evidence="1">
    <location>
        <begin position="55"/>
        <end position="76"/>
    </location>
</feature>
<proteinExistence type="predicted"/>
<dbReference type="Proteomes" id="UP000261231">
    <property type="component" value="Unassembled WGS sequence"/>
</dbReference>
<evidence type="ECO:0000313" key="2">
    <source>
        <dbReference type="EMBL" id="RGC51196.1"/>
    </source>
</evidence>
<protein>
    <submittedName>
        <fullName evidence="2">Uncharacterized protein</fullName>
    </submittedName>
</protein>
<dbReference type="OrthoDB" id="3189291at2"/>
<comment type="caution">
    <text evidence="2">The sequence shown here is derived from an EMBL/GenBank/DDBJ whole genome shotgun (WGS) entry which is preliminary data.</text>
</comment>
<keyword evidence="1" id="KW-0472">Membrane</keyword>
<keyword evidence="1" id="KW-0812">Transmembrane</keyword>
<feature type="transmembrane region" description="Helical" evidence="1">
    <location>
        <begin position="174"/>
        <end position="194"/>
    </location>
</feature>